<dbReference type="AlphaFoldDB" id="A0A7K1V625"/>
<dbReference type="EMBL" id="WRPP01000007">
    <property type="protein sequence ID" value="MVU81919.1"/>
    <property type="molecule type" value="Genomic_DNA"/>
</dbReference>
<gene>
    <name evidence="3" type="ORF">GPX89_32360</name>
</gene>
<keyword evidence="4" id="KW-1185">Reference proteome</keyword>
<name>A0A7K1V625_9NOCA</name>
<accession>A0A7K1V625</accession>
<feature type="domain" description="Activator of Hsp90 ATPase homologue 1/2-like C-terminal" evidence="2">
    <location>
        <begin position="13"/>
        <end position="151"/>
    </location>
</feature>
<sequence length="157" mass="17431">MTDTLTLERTYPTSAERIWTLWTTAEGIPAWWAPDGFEVHVDEIDVRIGGGLVYTMTATGPEQIAFMNSAGMPLSTQSRKTFTEVEPIRRLAYTSHIDFVPGHEAYDHLTVVDIAPITGGVQVTMTIEPMHDEEWTQRIVAGRANELDNLGKVVAAE</sequence>
<dbReference type="Gene3D" id="3.30.530.20">
    <property type="match status" value="1"/>
</dbReference>
<proteinExistence type="inferred from homology"/>
<organism evidence="3 4">
    <name type="scientific">Nocardia terrae</name>
    <dbReference type="NCBI Taxonomy" id="2675851"/>
    <lineage>
        <taxon>Bacteria</taxon>
        <taxon>Bacillati</taxon>
        <taxon>Actinomycetota</taxon>
        <taxon>Actinomycetes</taxon>
        <taxon>Mycobacteriales</taxon>
        <taxon>Nocardiaceae</taxon>
        <taxon>Nocardia</taxon>
    </lineage>
</organism>
<dbReference type="RefSeq" id="WP_157391487.1">
    <property type="nucleotide sequence ID" value="NZ_WRPP01000007.1"/>
</dbReference>
<dbReference type="InterPro" id="IPR013538">
    <property type="entry name" value="ASHA1/2-like_C"/>
</dbReference>
<comment type="caution">
    <text evidence="3">The sequence shown here is derived from an EMBL/GenBank/DDBJ whole genome shotgun (WGS) entry which is preliminary data.</text>
</comment>
<evidence type="ECO:0000259" key="2">
    <source>
        <dbReference type="Pfam" id="PF08327"/>
    </source>
</evidence>
<comment type="similarity">
    <text evidence="1">Belongs to the AHA1 family.</text>
</comment>
<evidence type="ECO:0000313" key="4">
    <source>
        <dbReference type="Proteomes" id="UP000466794"/>
    </source>
</evidence>
<evidence type="ECO:0000256" key="1">
    <source>
        <dbReference type="ARBA" id="ARBA00006817"/>
    </source>
</evidence>
<dbReference type="CDD" id="cd07814">
    <property type="entry name" value="SRPBCC_CalC_Aha1-like"/>
    <property type="match status" value="1"/>
</dbReference>
<evidence type="ECO:0000313" key="3">
    <source>
        <dbReference type="EMBL" id="MVU81919.1"/>
    </source>
</evidence>
<reference evidence="3 4" key="1">
    <citation type="submission" date="2019-12" db="EMBL/GenBank/DDBJ databases">
        <title>Nocardia sp. nov. ET3-3 isolated from soil.</title>
        <authorList>
            <person name="Kanchanasin P."/>
            <person name="Tanasupawat S."/>
            <person name="Yuki M."/>
            <person name="Kudo T."/>
        </authorList>
    </citation>
    <scope>NUCLEOTIDE SEQUENCE [LARGE SCALE GENOMIC DNA]</scope>
    <source>
        <strain evidence="3 4">ET3-3</strain>
    </source>
</reference>
<dbReference type="SUPFAM" id="SSF55961">
    <property type="entry name" value="Bet v1-like"/>
    <property type="match status" value="1"/>
</dbReference>
<dbReference type="Pfam" id="PF08327">
    <property type="entry name" value="AHSA1"/>
    <property type="match status" value="1"/>
</dbReference>
<protein>
    <submittedName>
        <fullName evidence="3">SRPBCC domain-containing protein</fullName>
    </submittedName>
</protein>
<dbReference type="InterPro" id="IPR023393">
    <property type="entry name" value="START-like_dom_sf"/>
</dbReference>
<dbReference type="Proteomes" id="UP000466794">
    <property type="component" value="Unassembled WGS sequence"/>
</dbReference>